<proteinExistence type="predicted"/>
<keyword evidence="3" id="KW-1185">Reference proteome</keyword>
<dbReference type="AlphaFoldDB" id="A0A7W6FPH3"/>
<reference evidence="2 3" key="1">
    <citation type="submission" date="2020-08" db="EMBL/GenBank/DDBJ databases">
        <title>Genomic Encyclopedia of Type Strains, Phase IV (KMG-IV): sequencing the most valuable type-strain genomes for metagenomic binning, comparative biology and taxonomic classification.</title>
        <authorList>
            <person name="Goeker M."/>
        </authorList>
    </citation>
    <scope>NUCLEOTIDE SEQUENCE [LARGE SCALE GENOMIC DNA]</scope>
    <source>
        <strain evidence="2 3">DSM 26189</strain>
    </source>
</reference>
<evidence type="ECO:0000256" key="1">
    <source>
        <dbReference type="SAM" id="SignalP"/>
    </source>
</evidence>
<dbReference type="Proteomes" id="UP000571950">
    <property type="component" value="Unassembled WGS sequence"/>
</dbReference>
<accession>A0A7W6FPH3</accession>
<gene>
    <name evidence="2" type="ORF">GGR43_000735</name>
</gene>
<evidence type="ECO:0000313" key="3">
    <source>
        <dbReference type="Proteomes" id="UP000571950"/>
    </source>
</evidence>
<dbReference type="EMBL" id="JACIDT010000002">
    <property type="protein sequence ID" value="MBB3925034.1"/>
    <property type="molecule type" value="Genomic_DNA"/>
</dbReference>
<dbReference type="RefSeq" id="WP_188070595.1">
    <property type="nucleotide sequence ID" value="NZ_BSPS01000022.1"/>
</dbReference>
<feature type="chain" id="PRO_5031060135" evidence="1">
    <location>
        <begin position="21"/>
        <end position="105"/>
    </location>
</feature>
<evidence type="ECO:0000313" key="2">
    <source>
        <dbReference type="EMBL" id="MBB3925034.1"/>
    </source>
</evidence>
<comment type="caution">
    <text evidence="2">The sequence shown here is derived from an EMBL/GenBank/DDBJ whole genome shotgun (WGS) entry which is preliminary data.</text>
</comment>
<protein>
    <submittedName>
        <fullName evidence="2">Uncharacterized protein</fullName>
    </submittedName>
</protein>
<sequence length="105" mass="11744">MKAFALAAVIAAMFTSPSLARSQEVRPQATVYIDYKGACGGTLVETRRRDQIERKAKKAIRKLLAEGRDVRLIVRNESLPYGSFTISGLRSMGVRFPVYNRNFSC</sequence>
<organism evidence="2 3">
    <name type="scientific">Sphingobium jiangsuense</name>
    <dbReference type="NCBI Taxonomy" id="870476"/>
    <lineage>
        <taxon>Bacteria</taxon>
        <taxon>Pseudomonadati</taxon>
        <taxon>Pseudomonadota</taxon>
        <taxon>Alphaproteobacteria</taxon>
        <taxon>Sphingomonadales</taxon>
        <taxon>Sphingomonadaceae</taxon>
        <taxon>Sphingobium</taxon>
    </lineage>
</organism>
<feature type="signal peptide" evidence="1">
    <location>
        <begin position="1"/>
        <end position="20"/>
    </location>
</feature>
<name>A0A7W6FPH3_9SPHN</name>
<keyword evidence="1" id="KW-0732">Signal</keyword>